<proteinExistence type="predicted"/>
<dbReference type="EMBL" id="LVYU01000147">
    <property type="protein sequence ID" value="KZA96853.1"/>
    <property type="molecule type" value="Genomic_DNA"/>
</dbReference>
<name>A0A154I8D9_RHILE</name>
<comment type="caution">
    <text evidence="1">The sequence shown here is derived from an EMBL/GenBank/DDBJ whole genome shotgun (WGS) entry which is preliminary data.</text>
</comment>
<accession>A0A154I8D9</accession>
<protein>
    <submittedName>
        <fullName evidence="1">Uncharacterized protein</fullName>
    </submittedName>
</protein>
<gene>
    <name evidence="1" type="ORF">A4A59_34040</name>
</gene>
<dbReference type="AlphaFoldDB" id="A0A154I8D9"/>
<evidence type="ECO:0000313" key="1">
    <source>
        <dbReference type="EMBL" id="KZA96853.1"/>
    </source>
</evidence>
<sequence>MQLPGIAHCVARVRQIRHKVGTFAHWWQTEHTLDIGREYSELRDRLARKVGLAERVWFPSIEVLDLQLQFGRCRTSR</sequence>
<reference evidence="1" key="1">
    <citation type="submission" date="2016-03" db="EMBL/GenBank/DDBJ databases">
        <title>Microsymbionts genomes from the relict species Vavilovia formosa.</title>
        <authorList>
            <person name="Chirak E."/>
            <person name="Kimeklis A."/>
            <person name="Kopat V."/>
            <person name="Andronov E."/>
        </authorList>
    </citation>
    <scope>NUCLEOTIDE SEQUENCE [LARGE SCALE GENOMIC DNA]</scope>
    <source>
        <strain evidence="1">Vaf12</strain>
    </source>
</reference>
<organism evidence="1">
    <name type="scientific">Rhizobium leguminosarum</name>
    <dbReference type="NCBI Taxonomy" id="384"/>
    <lineage>
        <taxon>Bacteria</taxon>
        <taxon>Pseudomonadati</taxon>
        <taxon>Pseudomonadota</taxon>
        <taxon>Alphaproteobacteria</taxon>
        <taxon>Hyphomicrobiales</taxon>
        <taxon>Rhizobiaceae</taxon>
        <taxon>Rhizobium/Agrobacterium group</taxon>
        <taxon>Rhizobium</taxon>
    </lineage>
</organism>